<protein>
    <recommendedName>
        <fullName evidence="1">Peptidase C39-like domain-containing protein</fullName>
    </recommendedName>
</protein>
<dbReference type="Pfam" id="PF13529">
    <property type="entry name" value="Peptidase_C39_2"/>
    <property type="match status" value="1"/>
</dbReference>
<evidence type="ECO:0000313" key="2">
    <source>
        <dbReference type="EMBL" id="TSJ77354.1"/>
    </source>
</evidence>
<organism evidence="2 3">
    <name type="scientific">Rariglobus hedericola</name>
    <dbReference type="NCBI Taxonomy" id="2597822"/>
    <lineage>
        <taxon>Bacteria</taxon>
        <taxon>Pseudomonadati</taxon>
        <taxon>Verrucomicrobiota</taxon>
        <taxon>Opitutia</taxon>
        <taxon>Opitutales</taxon>
        <taxon>Opitutaceae</taxon>
        <taxon>Rariglobus</taxon>
    </lineage>
</organism>
<reference evidence="2 3" key="1">
    <citation type="submission" date="2019-07" db="EMBL/GenBank/DDBJ databases">
        <title>Description of 53C-WASEF.</title>
        <authorList>
            <person name="Pitt A."/>
            <person name="Hahn M.W."/>
        </authorList>
    </citation>
    <scope>NUCLEOTIDE SEQUENCE [LARGE SCALE GENOMIC DNA]</scope>
    <source>
        <strain evidence="2 3">53C-WASEF</strain>
    </source>
</reference>
<evidence type="ECO:0000259" key="1">
    <source>
        <dbReference type="Pfam" id="PF13529"/>
    </source>
</evidence>
<dbReference type="Gene3D" id="3.90.70.10">
    <property type="entry name" value="Cysteine proteinases"/>
    <property type="match status" value="1"/>
</dbReference>
<dbReference type="Proteomes" id="UP000315648">
    <property type="component" value="Unassembled WGS sequence"/>
</dbReference>
<name>A0A556QL39_9BACT</name>
<dbReference type="AlphaFoldDB" id="A0A556QL39"/>
<feature type="domain" description="Peptidase C39-like" evidence="1">
    <location>
        <begin position="280"/>
        <end position="437"/>
    </location>
</feature>
<accession>A0A556QL39</accession>
<dbReference type="Gene3D" id="2.30.30.700">
    <property type="entry name" value="SLA1 homology domain 1"/>
    <property type="match status" value="1"/>
</dbReference>
<gene>
    <name evidence="2" type="ORF">FPL22_14780</name>
</gene>
<comment type="caution">
    <text evidence="2">The sequence shown here is derived from an EMBL/GenBank/DDBJ whole genome shotgun (WGS) entry which is preliminary data.</text>
</comment>
<sequence length="464" mass="51672">MPRLHPVFILCLLCAASLDARTWTDNQGRSLEADYVSATPAEITLRRGSDGRTFTLPLASLSSADRTFVAEQLAPVAANFSELNTLLGLELLADSTLWDDEPALAARRLRLPLEGKTDRFEGYRAYPRTPLSMLGAESHMISLQAADGRITALTIQFTNRGDYSVFSHRDPQWPTTKQEIQDFEQALKKDFETITAALTAKLGEPKREIALGGLDPGRRSLRWESGAHALIANYDEAQMVSLKIRPVDRAANARLADDQVRRMFKERITRRPNGDVILDQIPMVNQGPKGYCVPATFERYLRYAGIPADMYELAASGGTQFGGGSNFSTMTRGLDRFVRRQGRRLEQISLKLTVTAIARYIDEGRPVIWGLYSTEPFNALADANTEARKDHSTLAPAKPVLTPAELAEFKPTPETAHACLIIGYNRATGEIAVSDSWGPRFRERWVPATVAQKITQDEYWVLAW</sequence>
<dbReference type="InterPro" id="IPR039564">
    <property type="entry name" value="Peptidase_C39-like"/>
</dbReference>
<dbReference type="OrthoDB" id="9814098at2"/>
<dbReference type="RefSeq" id="WP_144353757.1">
    <property type="nucleotide sequence ID" value="NZ_CBCRVV010000026.1"/>
</dbReference>
<evidence type="ECO:0000313" key="3">
    <source>
        <dbReference type="Proteomes" id="UP000315648"/>
    </source>
</evidence>
<proteinExistence type="predicted"/>
<keyword evidence="3" id="KW-1185">Reference proteome</keyword>
<dbReference type="EMBL" id="VMBG01000002">
    <property type="protein sequence ID" value="TSJ77354.1"/>
    <property type="molecule type" value="Genomic_DNA"/>
</dbReference>